<evidence type="ECO:0000256" key="3">
    <source>
        <dbReference type="ARBA" id="ARBA00022989"/>
    </source>
</evidence>
<comment type="subcellular location">
    <subcellularLocation>
        <location evidence="1">Cell membrane</location>
        <topology evidence="1">Multi-pass membrane protein</topology>
    </subcellularLocation>
</comment>
<feature type="transmembrane region" description="Helical" evidence="5">
    <location>
        <begin position="69"/>
        <end position="87"/>
    </location>
</feature>
<evidence type="ECO:0000256" key="1">
    <source>
        <dbReference type="ARBA" id="ARBA00004651"/>
    </source>
</evidence>
<reference evidence="6 7" key="1">
    <citation type="submission" date="2018-06" db="EMBL/GenBank/DDBJ databases">
        <authorList>
            <consortium name="Pathogen Informatics"/>
            <person name="Doyle S."/>
        </authorList>
    </citation>
    <scope>NUCLEOTIDE SEQUENCE [LARGE SCALE GENOMIC DNA]</scope>
    <source>
        <strain evidence="6 7">NCTC9601</strain>
    </source>
</reference>
<dbReference type="GO" id="GO:0005886">
    <property type="term" value="C:plasma membrane"/>
    <property type="evidence" value="ECO:0007669"/>
    <property type="project" value="UniProtKB-SubCell"/>
</dbReference>
<name>A0A2X3GRW2_KLEPN</name>
<dbReference type="SUPFAM" id="SSF90123">
    <property type="entry name" value="ABC transporter transmembrane region"/>
    <property type="match status" value="1"/>
</dbReference>
<proteinExistence type="predicted"/>
<dbReference type="AlphaFoldDB" id="A0A2X3GRW2"/>
<evidence type="ECO:0000313" key="7">
    <source>
        <dbReference type="Proteomes" id="UP000251123"/>
    </source>
</evidence>
<keyword evidence="2 5" id="KW-0812">Transmembrane</keyword>
<keyword evidence="3 5" id="KW-1133">Transmembrane helix</keyword>
<sequence length="126" mass="13910">MQTLGEAHQRLSGDIVEFAQGMMVLRTCGSDADKSRALLAHFNALENLQTRTHRQGAGATMLIASVVELGLQVVVLSGIVWVVTGTLKPRLFDCRRRDDYALRRTDGDVYQLHLGCGTDRQRPATD</sequence>
<keyword evidence="4 5" id="KW-0472">Membrane</keyword>
<dbReference type="GO" id="GO:0005524">
    <property type="term" value="F:ATP binding"/>
    <property type="evidence" value="ECO:0007669"/>
    <property type="project" value="InterPro"/>
</dbReference>
<accession>A0A2X3GRW2</accession>
<gene>
    <name evidence="6" type="primary">ybtQ_3</name>
    <name evidence="6" type="ORF">NCTC9601_06388</name>
</gene>
<evidence type="ECO:0000256" key="4">
    <source>
        <dbReference type="ARBA" id="ARBA00023136"/>
    </source>
</evidence>
<dbReference type="Proteomes" id="UP000251123">
    <property type="component" value="Unassembled WGS sequence"/>
</dbReference>
<evidence type="ECO:0000256" key="2">
    <source>
        <dbReference type="ARBA" id="ARBA00022692"/>
    </source>
</evidence>
<dbReference type="InterPro" id="IPR036640">
    <property type="entry name" value="ABC1_TM_sf"/>
</dbReference>
<protein>
    <submittedName>
        <fullName evidence="6">Putative ABC transporter protein</fullName>
    </submittedName>
</protein>
<dbReference type="EMBL" id="UASN01000023">
    <property type="protein sequence ID" value="SQC71188.1"/>
    <property type="molecule type" value="Genomic_DNA"/>
</dbReference>
<organism evidence="6 7">
    <name type="scientific">Klebsiella pneumoniae</name>
    <dbReference type="NCBI Taxonomy" id="573"/>
    <lineage>
        <taxon>Bacteria</taxon>
        <taxon>Pseudomonadati</taxon>
        <taxon>Pseudomonadota</taxon>
        <taxon>Gammaproteobacteria</taxon>
        <taxon>Enterobacterales</taxon>
        <taxon>Enterobacteriaceae</taxon>
        <taxon>Klebsiella/Raoultella group</taxon>
        <taxon>Klebsiella</taxon>
        <taxon>Klebsiella pneumoniae complex</taxon>
    </lineage>
</organism>
<evidence type="ECO:0000313" key="6">
    <source>
        <dbReference type="EMBL" id="SQC71188.1"/>
    </source>
</evidence>
<evidence type="ECO:0000256" key="5">
    <source>
        <dbReference type="SAM" id="Phobius"/>
    </source>
</evidence>